<organism evidence="2 3">
    <name type="scientific">Aquimarina addita</name>
    <dbReference type="NCBI Taxonomy" id="870485"/>
    <lineage>
        <taxon>Bacteria</taxon>
        <taxon>Pseudomonadati</taxon>
        <taxon>Bacteroidota</taxon>
        <taxon>Flavobacteriia</taxon>
        <taxon>Flavobacteriales</taxon>
        <taxon>Flavobacteriaceae</taxon>
        <taxon>Aquimarina</taxon>
    </lineage>
</organism>
<proteinExistence type="predicted"/>
<reference evidence="3" key="1">
    <citation type="journal article" date="2019" name="Int. J. Syst. Evol. Microbiol.">
        <title>The Global Catalogue of Microorganisms (GCM) 10K type strain sequencing project: providing services to taxonomists for standard genome sequencing and annotation.</title>
        <authorList>
            <consortium name="The Broad Institute Genomics Platform"/>
            <consortium name="The Broad Institute Genome Sequencing Center for Infectious Disease"/>
            <person name="Wu L."/>
            <person name="Ma J."/>
        </authorList>
    </citation>
    <scope>NUCLEOTIDE SEQUENCE [LARGE SCALE GENOMIC DNA]</scope>
    <source>
        <strain evidence="3">JCM 17106</strain>
    </source>
</reference>
<dbReference type="Proteomes" id="UP001500459">
    <property type="component" value="Unassembled WGS sequence"/>
</dbReference>
<comment type="caution">
    <text evidence="2">The sequence shown here is derived from an EMBL/GenBank/DDBJ whole genome shotgun (WGS) entry which is preliminary data.</text>
</comment>
<protein>
    <submittedName>
        <fullName evidence="2">Porin family protein</fullName>
    </submittedName>
</protein>
<feature type="domain" description="Outer membrane protein beta-barrel" evidence="1">
    <location>
        <begin position="11"/>
        <end position="195"/>
    </location>
</feature>
<accession>A0ABP6UIQ0</accession>
<dbReference type="EMBL" id="BAABCW010000007">
    <property type="protein sequence ID" value="GAA3509007.1"/>
    <property type="molecule type" value="Genomic_DNA"/>
</dbReference>
<dbReference type="Pfam" id="PF13568">
    <property type="entry name" value="OMP_b-brl_2"/>
    <property type="match status" value="1"/>
</dbReference>
<evidence type="ECO:0000259" key="1">
    <source>
        <dbReference type="Pfam" id="PF13568"/>
    </source>
</evidence>
<name>A0ABP6UIQ0_9FLAO</name>
<keyword evidence="3" id="KW-1185">Reference proteome</keyword>
<gene>
    <name evidence="2" type="ORF">GCM10022393_21300</name>
</gene>
<evidence type="ECO:0000313" key="2">
    <source>
        <dbReference type="EMBL" id="GAA3509007.1"/>
    </source>
</evidence>
<evidence type="ECO:0000313" key="3">
    <source>
        <dbReference type="Proteomes" id="UP001500459"/>
    </source>
</evidence>
<sequence length="219" mass="25594">MAQDTIPAPSQEEKILDSLYREDQFYVGITFNLLWNRPAEISQSGFSGGLHIGYTRDMPINKRRNLAIGLGLGYSVNTYGQNLFIGEDENTGQSLFTNLEDADYDRNRFTTQLLESPLEFRWRTSIPETHKFWRIYTGLRVGYLYSFNSNFEQSDNDVQQSKIDELNRWRIGTTFTFGWNTFNFHFYYSLNPFFNSDALIEEEKVGLNVVKIGLMFYIL</sequence>
<dbReference type="InterPro" id="IPR025665">
    <property type="entry name" value="Beta-barrel_OMP_2"/>
</dbReference>